<organism evidence="5 6">
    <name type="scientific">Actinomadura rubrisoli</name>
    <dbReference type="NCBI Taxonomy" id="2530368"/>
    <lineage>
        <taxon>Bacteria</taxon>
        <taxon>Bacillati</taxon>
        <taxon>Actinomycetota</taxon>
        <taxon>Actinomycetes</taxon>
        <taxon>Streptosporangiales</taxon>
        <taxon>Thermomonosporaceae</taxon>
        <taxon>Actinomadura</taxon>
    </lineage>
</organism>
<comment type="caution">
    <text evidence="5">The sequence shown here is derived from an EMBL/GenBank/DDBJ whole genome shotgun (WGS) entry which is preliminary data.</text>
</comment>
<evidence type="ECO:0000313" key="5">
    <source>
        <dbReference type="EMBL" id="TDD95138.1"/>
    </source>
</evidence>
<protein>
    <submittedName>
        <fullName evidence="5">Aldehyde dehydrogenase</fullName>
    </submittedName>
</protein>
<keyword evidence="6" id="KW-1185">Reference proteome</keyword>
<evidence type="ECO:0000259" key="4">
    <source>
        <dbReference type="Pfam" id="PF00171"/>
    </source>
</evidence>
<dbReference type="PROSITE" id="PS00070">
    <property type="entry name" value="ALDEHYDE_DEHYDR_CYS"/>
    <property type="match status" value="1"/>
</dbReference>
<feature type="active site" evidence="2">
    <location>
        <position position="254"/>
    </location>
</feature>
<dbReference type="InterPro" id="IPR016163">
    <property type="entry name" value="Ald_DH_C"/>
</dbReference>
<evidence type="ECO:0000313" key="6">
    <source>
        <dbReference type="Proteomes" id="UP000294513"/>
    </source>
</evidence>
<dbReference type="SUPFAM" id="SSF53720">
    <property type="entry name" value="ALDH-like"/>
    <property type="match status" value="1"/>
</dbReference>
<dbReference type="AlphaFoldDB" id="A0A4R5C636"/>
<dbReference type="InterPro" id="IPR015590">
    <property type="entry name" value="Aldehyde_DH_dom"/>
</dbReference>
<dbReference type="GO" id="GO:0004777">
    <property type="term" value="F:succinate-semialdehyde dehydrogenase (NAD+) activity"/>
    <property type="evidence" value="ECO:0007669"/>
    <property type="project" value="TreeGrafter"/>
</dbReference>
<dbReference type="InterPro" id="IPR029510">
    <property type="entry name" value="Ald_DH_CS_GLU"/>
</dbReference>
<sequence length="486" mass="51212">MVVTFTVPSPAGFFTSWIDGSWRESDTQYPAINPATGRSFATLAAASTSDVDAAVASAGAAFRRTRDTRPATRAEWCRSAAQVLLASHEELAEVLSTEHGKPIAEARGEILFAVRGLEMAAESVLALGGETPQVQDANKRTIVRREGLGVWAVITPWNFPVNIPVEYLGPALASGNAVVWKPAPTTAVVAAKFREILLAADFPQELLQLVITNEVAVASHLVTHPGIVAVGFTGGSGTGQSIAKSAWDKKLLLELGGNSPIVVLGDADLEVAAAAISNAAFWNAGQVCSAAGKVLVAASCADELTRRLAKRAADTVLGSPLDPGVTMGPVHLESSIARYDRLIEDAQEHGADVVTGGERIQDRDGFFFPPTVVTSVGRDAALFTEETFGPVASLSVFDDEEDMVAAANAGDYGLVGSLFTTDLSKGFQIGERIDCGLVVVNDSSNYWEFSLPFGGAAGRRSGRGRLGGRWVIDEFSQVKTLAIDVR</sequence>
<dbReference type="PANTHER" id="PTHR43353:SF5">
    <property type="entry name" value="SUCCINATE-SEMIALDEHYDE DEHYDROGENASE, MITOCHONDRIAL"/>
    <property type="match status" value="1"/>
</dbReference>
<proteinExistence type="inferred from homology"/>
<dbReference type="EMBL" id="SMKU01000014">
    <property type="protein sequence ID" value="TDD95138.1"/>
    <property type="molecule type" value="Genomic_DNA"/>
</dbReference>
<accession>A0A4R5C636</accession>
<dbReference type="InterPro" id="IPR016161">
    <property type="entry name" value="Ald_DH/histidinol_DH"/>
</dbReference>
<reference evidence="5 6" key="1">
    <citation type="submission" date="2019-03" db="EMBL/GenBank/DDBJ databases">
        <title>Draft genome sequences of novel Actinobacteria.</title>
        <authorList>
            <person name="Sahin N."/>
            <person name="Ay H."/>
            <person name="Saygin H."/>
        </authorList>
    </citation>
    <scope>NUCLEOTIDE SEQUENCE [LARGE SCALE GENOMIC DNA]</scope>
    <source>
        <strain evidence="5 6">H3C3</strain>
    </source>
</reference>
<keyword evidence="1 3" id="KW-0560">Oxidoreductase</keyword>
<dbReference type="InterPro" id="IPR050740">
    <property type="entry name" value="Aldehyde_DH_Superfamily"/>
</dbReference>
<dbReference type="InterPro" id="IPR016160">
    <property type="entry name" value="Ald_DH_CS_CYS"/>
</dbReference>
<evidence type="ECO:0000256" key="2">
    <source>
        <dbReference type="PROSITE-ProRule" id="PRU10007"/>
    </source>
</evidence>
<dbReference type="OrthoDB" id="6882680at2"/>
<dbReference type="GO" id="GO:0009450">
    <property type="term" value="P:gamma-aminobutyric acid catabolic process"/>
    <property type="evidence" value="ECO:0007669"/>
    <property type="project" value="TreeGrafter"/>
</dbReference>
<dbReference type="PROSITE" id="PS00687">
    <property type="entry name" value="ALDEHYDE_DEHYDR_GLU"/>
    <property type="match status" value="1"/>
</dbReference>
<dbReference type="Proteomes" id="UP000294513">
    <property type="component" value="Unassembled WGS sequence"/>
</dbReference>
<evidence type="ECO:0000256" key="3">
    <source>
        <dbReference type="RuleBase" id="RU003345"/>
    </source>
</evidence>
<comment type="similarity">
    <text evidence="3">Belongs to the aldehyde dehydrogenase family.</text>
</comment>
<name>A0A4R5C636_9ACTN</name>
<dbReference type="PANTHER" id="PTHR43353">
    <property type="entry name" value="SUCCINATE-SEMIALDEHYDE DEHYDROGENASE, MITOCHONDRIAL"/>
    <property type="match status" value="1"/>
</dbReference>
<dbReference type="CDD" id="cd07078">
    <property type="entry name" value="ALDH"/>
    <property type="match status" value="1"/>
</dbReference>
<dbReference type="Pfam" id="PF00171">
    <property type="entry name" value="Aldedh"/>
    <property type="match status" value="1"/>
</dbReference>
<feature type="domain" description="Aldehyde dehydrogenase" evidence="4">
    <location>
        <begin position="22"/>
        <end position="480"/>
    </location>
</feature>
<dbReference type="Gene3D" id="3.40.309.10">
    <property type="entry name" value="Aldehyde Dehydrogenase, Chain A, domain 2"/>
    <property type="match status" value="1"/>
</dbReference>
<dbReference type="InterPro" id="IPR016162">
    <property type="entry name" value="Ald_DH_N"/>
</dbReference>
<evidence type="ECO:0000256" key="1">
    <source>
        <dbReference type="ARBA" id="ARBA00023002"/>
    </source>
</evidence>
<gene>
    <name evidence="5" type="ORF">E1298_05710</name>
</gene>
<dbReference type="Gene3D" id="3.40.605.10">
    <property type="entry name" value="Aldehyde Dehydrogenase, Chain A, domain 1"/>
    <property type="match status" value="1"/>
</dbReference>